<dbReference type="OrthoDB" id="839663at2"/>
<dbReference type="Pfam" id="PF04365">
    <property type="entry name" value="BrnT_toxin"/>
    <property type="match status" value="1"/>
</dbReference>
<reference evidence="1 2" key="1">
    <citation type="journal article" date="2018" name="Int. J. Syst. Bacteriol.">
        <title>Oceaniradius stylonemae gen. nov., sp. nov., isolated from a red alga, Stylonema cornu-cervi.</title>
        <authorList>
            <person name="Jeong S."/>
        </authorList>
    </citation>
    <scope>NUCLEOTIDE SEQUENCE [LARGE SCALE GENOMIC DNA]</scope>
    <source>
        <strain evidence="1 2">StC1</strain>
    </source>
</reference>
<proteinExistence type="predicted"/>
<dbReference type="Proteomes" id="UP000246132">
    <property type="component" value="Unassembled WGS sequence"/>
</dbReference>
<dbReference type="Gene3D" id="3.10.450.530">
    <property type="entry name" value="Ribonuclease toxin, BrnT, of type II toxin-antitoxin system"/>
    <property type="match status" value="1"/>
</dbReference>
<dbReference type="AlphaFoldDB" id="A0A3A8A9X0"/>
<organism evidence="1 2">
    <name type="scientific">Oceaniradius stylonematis</name>
    <dbReference type="NCBI Taxonomy" id="2184161"/>
    <lineage>
        <taxon>Bacteria</taxon>
        <taxon>Pseudomonadati</taxon>
        <taxon>Pseudomonadota</taxon>
        <taxon>Alphaproteobacteria</taxon>
        <taxon>Hyphomicrobiales</taxon>
        <taxon>Ahrensiaceae</taxon>
        <taxon>Oceaniradius</taxon>
    </lineage>
</organism>
<keyword evidence="2" id="KW-1185">Reference proteome</keyword>
<evidence type="ECO:0000313" key="2">
    <source>
        <dbReference type="Proteomes" id="UP000246132"/>
    </source>
</evidence>
<gene>
    <name evidence="1" type="ORF">DEM25_014410</name>
</gene>
<dbReference type="InterPro" id="IPR007460">
    <property type="entry name" value="BrnT_toxin"/>
</dbReference>
<accession>A0A3A8A9X0</accession>
<dbReference type="EMBL" id="QFWV02000008">
    <property type="protein sequence ID" value="RKF05779.1"/>
    <property type="molecule type" value="Genomic_DNA"/>
</dbReference>
<comment type="caution">
    <text evidence="1">The sequence shown here is derived from an EMBL/GenBank/DDBJ whole genome shotgun (WGS) entry which is preliminary data.</text>
</comment>
<protein>
    <submittedName>
        <fullName evidence="1">BrnT family toxin</fullName>
    </submittedName>
</protein>
<name>A0A3A8A9X0_9HYPH</name>
<dbReference type="InterPro" id="IPR038573">
    <property type="entry name" value="BrnT_sf"/>
</dbReference>
<dbReference type="RefSeq" id="WP_109766404.1">
    <property type="nucleotide sequence ID" value="NZ_QFWV02000008.1"/>
</dbReference>
<evidence type="ECO:0000313" key="1">
    <source>
        <dbReference type="EMBL" id="RKF05779.1"/>
    </source>
</evidence>
<sequence>MEIEFDPEKDRRNLEKHDISLARAVDFEIRAFIEDTRFDYGETRYRAWGLLDGVYHALAFTMRGDRARVIMLRRAHEKEIG</sequence>